<proteinExistence type="predicted"/>
<dbReference type="EMBL" id="FOXU01000004">
    <property type="protein sequence ID" value="SFQ51753.1"/>
    <property type="molecule type" value="Genomic_DNA"/>
</dbReference>
<dbReference type="RefSeq" id="WP_093537153.1">
    <property type="nucleotide sequence ID" value="NZ_FOXU01000004.1"/>
</dbReference>
<keyword evidence="2" id="KW-1185">Reference proteome</keyword>
<organism evidence="1 2">
    <name type="scientific">Psychrobacillus psychrotolerans</name>
    <dbReference type="NCBI Taxonomy" id="126156"/>
    <lineage>
        <taxon>Bacteria</taxon>
        <taxon>Bacillati</taxon>
        <taxon>Bacillota</taxon>
        <taxon>Bacilli</taxon>
        <taxon>Bacillales</taxon>
        <taxon>Bacillaceae</taxon>
        <taxon>Psychrobacillus</taxon>
    </lineage>
</organism>
<accession>A0A1I5Z5L6</accession>
<protein>
    <submittedName>
        <fullName evidence="1">Competence protein ComK</fullName>
    </submittedName>
</protein>
<name>A0A1I5Z5L6_9BACI</name>
<dbReference type="InterPro" id="IPR010461">
    <property type="entry name" value="ComK"/>
</dbReference>
<reference evidence="2" key="1">
    <citation type="submission" date="2016-10" db="EMBL/GenBank/DDBJ databases">
        <authorList>
            <person name="Varghese N."/>
            <person name="Submissions S."/>
        </authorList>
    </citation>
    <scope>NUCLEOTIDE SEQUENCE [LARGE SCALE GENOMIC DNA]</scope>
    <source>
        <strain evidence="2">DSM 11706</strain>
    </source>
</reference>
<sequence>MKKIKGNSELVNPETLMLESVFTGKEKTRIVTTHGIYYSEESTLHLLEGACNRYASTLEGRLKAIKKMMNYSVKTPLLIEPNLFGAFPTMSYRHLECVWIFNHPIHVEEVTKGKSIIHFPNGHSVFVNASKHVLLKQHQRLHTSLNIYGIHHHRNK</sequence>
<dbReference type="STRING" id="126156.SAMN05421670_2418"/>
<evidence type="ECO:0000313" key="2">
    <source>
        <dbReference type="Proteomes" id="UP000198734"/>
    </source>
</evidence>
<dbReference type="GO" id="GO:0030420">
    <property type="term" value="P:establishment of competence for transformation"/>
    <property type="evidence" value="ECO:0007669"/>
    <property type="project" value="InterPro"/>
</dbReference>
<dbReference type="AlphaFoldDB" id="A0A1I5Z5L6"/>
<gene>
    <name evidence="1" type="ORF">SAMN05421670_2418</name>
</gene>
<dbReference type="Proteomes" id="UP000198734">
    <property type="component" value="Unassembled WGS sequence"/>
</dbReference>
<dbReference type="Pfam" id="PF06338">
    <property type="entry name" value="ComK"/>
    <property type="match status" value="1"/>
</dbReference>
<evidence type="ECO:0000313" key="1">
    <source>
        <dbReference type="EMBL" id="SFQ51753.1"/>
    </source>
</evidence>
<dbReference type="OrthoDB" id="2417337at2"/>